<gene>
    <name evidence="14" type="ORF">ENL26_03455</name>
</gene>
<dbReference type="GO" id="GO:0000155">
    <property type="term" value="F:phosphorelay sensor kinase activity"/>
    <property type="evidence" value="ECO:0007669"/>
    <property type="project" value="InterPro"/>
</dbReference>
<dbReference type="PANTHER" id="PTHR45436">
    <property type="entry name" value="SENSOR HISTIDINE KINASE YKOH"/>
    <property type="match status" value="1"/>
</dbReference>
<evidence type="ECO:0000256" key="4">
    <source>
        <dbReference type="ARBA" id="ARBA00022553"/>
    </source>
</evidence>
<comment type="catalytic activity">
    <reaction evidence="1">
        <text>ATP + protein L-histidine = ADP + protein N-phospho-L-histidine.</text>
        <dbReference type="EC" id="2.7.13.3"/>
    </reaction>
</comment>
<dbReference type="PROSITE" id="PS50109">
    <property type="entry name" value="HIS_KIN"/>
    <property type="match status" value="1"/>
</dbReference>
<dbReference type="Gene3D" id="1.10.287.130">
    <property type="match status" value="1"/>
</dbReference>
<dbReference type="PANTHER" id="PTHR45436:SF5">
    <property type="entry name" value="SENSOR HISTIDINE KINASE TRCS"/>
    <property type="match status" value="1"/>
</dbReference>
<feature type="transmembrane region" description="Helical" evidence="11">
    <location>
        <begin position="145"/>
        <end position="164"/>
    </location>
</feature>
<dbReference type="Pfam" id="PF00512">
    <property type="entry name" value="HisKA"/>
    <property type="match status" value="1"/>
</dbReference>
<dbReference type="GO" id="GO:0005886">
    <property type="term" value="C:plasma membrane"/>
    <property type="evidence" value="ECO:0007669"/>
    <property type="project" value="TreeGrafter"/>
</dbReference>
<organism evidence="14">
    <name type="scientific">Kosmotoga arenicorallina</name>
    <dbReference type="NCBI Taxonomy" id="688066"/>
    <lineage>
        <taxon>Bacteria</taxon>
        <taxon>Thermotogati</taxon>
        <taxon>Thermotogota</taxon>
        <taxon>Thermotogae</taxon>
        <taxon>Kosmotogales</taxon>
        <taxon>Kosmotogaceae</taxon>
        <taxon>Kosmotoga</taxon>
    </lineage>
</organism>
<dbReference type="AlphaFoldDB" id="A0A7C5HSG1"/>
<evidence type="ECO:0000259" key="12">
    <source>
        <dbReference type="PROSITE" id="PS50109"/>
    </source>
</evidence>
<evidence type="ECO:0000256" key="2">
    <source>
        <dbReference type="ARBA" id="ARBA00004370"/>
    </source>
</evidence>
<dbReference type="SUPFAM" id="SSF55874">
    <property type="entry name" value="ATPase domain of HSP90 chaperone/DNA topoisomerase II/histidine kinase"/>
    <property type="match status" value="1"/>
</dbReference>
<evidence type="ECO:0000256" key="8">
    <source>
        <dbReference type="ARBA" id="ARBA00022989"/>
    </source>
</evidence>
<feature type="transmembrane region" description="Helical" evidence="11">
    <location>
        <begin position="12"/>
        <end position="36"/>
    </location>
</feature>
<dbReference type="InterPro" id="IPR004358">
    <property type="entry name" value="Sig_transdc_His_kin-like_C"/>
</dbReference>
<dbReference type="PROSITE" id="PS50885">
    <property type="entry name" value="HAMP"/>
    <property type="match status" value="1"/>
</dbReference>
<dbReference type="SMART" id="SM00387">
    <property type="entry name" value="HATPase_c"/>
    <property type="match status" value="1"/>
</dbReference>
<dbReference type="InterPro" id="IPR036890">
    <property type="entry name" value="HATPase_C_sf"/>
</dbReference>
<dbReference type="Gene3D" id="6.10.340.10">
    <property type="match status" value="1"/>
</dbReference>
<evidence type="ECO:0000256" key="9">
    <source>
        <dbReference type="ARBA" id="ARBA00023012"/>
    </source>
</evidence>
<keyword evidence="4" id="KW-0597">Phosphoprotein</keyword>
<keyword evidence="6 11" id="KW-0812">Transmembrane</keyword>
<reference evidence="14" key="1">
    <citation type="journal article" date="2020" name="mSystems">
        <title>Genome- and Community-Level Interaction Insights into Carbon Utilization and Element Cycling Functions of Hydrothermarchaeota in Hydrothermal Sediment.</title>
        <authorList>
            <person name="Zhou Z."/>
            <person name="Liu Y."/>
            <person name="Xu W."/>
            <person name="Pan J."/>
            <person name="Luo Z.H."/>
            <person name="Li M."/>
        </authorList>
    </citation>
    <scope>NUCLEOTIDE SEQUENCE [LARGE SCALE GENOMIC DNA]</scope>
    <source>
        <strain evidence="14">HyVt-80</strain>
    </source>
</reference>
<evidence type="ECO:0000256" key="10">
    <source>
        <dbReference type="ARBA" id="ARBA00023136"/>
    </source>
</evidence>
<accession>A0A7C5HSG1</accession>
<dbReference type="SMART" id="SM00388">
    <property type="entry name" value="HisKA"/>
    <property type="match status" value="1"/>
</dbReference>
<evidence type="ECO:0000313" key="14">
    <source>
        <dbReference type="EMBL" id="HHF08807.1"/>
    </source>
</evidence>
<dbReference type="EC" id="2.7.13.3" evidence="3"/>
<keyword evidence="8 11" id="KW-1133">Transmembrane helix</keyword>
<evidence type="ECO:0000256" key="1">
    <source>
        <dbReference type="ARBA" id="ARBA00000085"/>
    </source>
</evidence>
<feature type="domain" description="HAMP" evidence="13">
    <location>
        <begin position="170"/>
        <end position="224"/>
    </location>
</feature>
<evidence type="ECO:0000256" key="7">
    <source>
        <dbReference type="ARBA" id="ARBA00022777"/>
    </source>
</evidence>
<dbReference type="InterPro" id="IPR005467">
    <property type="entry name" value="His_kinase_dom"/>
</dbReference>
<dbReference type="InterPro" id="IPR003660">
    <property type="entry name" value="HAMP_dom"/>
</dbReference>
<sequence>MVMAMMSVKRKINLLYLATYVPLILLLIFLLIFYVYRWKKSEIDSGIIAFYNDLYRIYTQKIPGSAFLSLPGSDKMAFEIYKNGKLVSSFHVSPGSFFGLQEKNSAGFANIEEYRVYVRNLKINDDLVSFVVARNIASELRFFKFFFLFLFSGTGVVIMLIWLFGEKITGKLLNPVGQIGMILQEISKEGILNRRIDVKKTGEEISKLEEAVNMSLDKIEELINEIETISLNIAHELRTPLAVAKSSLEVALFNAKEPSDFIKSITNSVEELNRVIELSNALLYISKLERGSYTFEKIDLSDLVARVVEKYMTIHKNLEFQLEFEPTVTFSGNEMLLESAISCLIDNACKNTTDKSVKIALKHSEDKIEVLISNNGIPIPKELRSRIFDKFATTDKQSRGIGLGLYISSKIVSFHHGMIRYEYENGNNVFRLILPMSLT</sequence>
<dbReference type="EMBL" id="DRTH01000206">
    <property type="protein sequence ID" value="HHF08807.1"/>
    <property type="molecule type" value="Genomic_DNA"/>
</dbReference>
<evidence type="ECO:0000256" key="6">
    <source>
        <dbReference type="ARBA" id="ARBA00022692"/>
    </source>
</evidence>
<dbReference type="InterPro" id="IPR036097">
    <property type="entry name" value="HisK_dim/P_sf"/>
</dbReference>
<dbReference type="InterPro" id="IPR050428">
    <property type="entry name" value="TCS_sensor_his_kinase"/>
</dbReference>
<feature type="domain" description="Histidine kinase" evidence="12">
    <location>
        <begin position="232"/>
        <end position="438"/>
    </location>
</feature>
<dbReference type="InterPro" id="IPR003594">
    <property type="entry name" value="HATPase_dom"/>
</dbReference>
<dbReference type="CDD" id="cd00082">
    <property type="entry name" value="HisKA"/>
    <property type="match status" value="1"/>
</dbReference>
<proteinExistence type="predicted"/>
<dbReference type="SUPFAM" id="SSF47384">
    <property type="entry name" value="Homodimeric domain of signal transducing histidine kinase"/>
    <property type="match status" value="1"/>
</dbReference>
<evidence type="ECO:0000256" key="5">
    <source>
        <dbReference type="ARBA" id="ARBA00022679"/>
    </source>
</evidence>
<dbReference type="Proteomes" id="UP000886129">
    <property type="component" value="Unassembled WGS sequence"/>
</dbReference>
<dbReference type="InterPro" id="IPR003661">
    <property type="entry name" value="HisK_dim/P_dom"/>
</dbReference>
<name>A0A7C5HSG1_9BACT</name>
<evidence type="ECO:0000259" key="13">
    <source>
        <dbReference type="PROSITE" id="PS50885"/>
    </source>
</evidence>
<dbReference type="PRINTS" id="PR00344">
    <property type="entry name" value="BCTRLSENSOR"/>
</dbReference>
<keyword evidence="7 14" id="KW-0418">Kinase</keyword>
<keyword evidence="10 11" id="KW-0472">Membrane</keyword>
<keyword evidence="5" id="KW-0808">Transferase</keyword>
<comment type="subcellular location">
    <subcellularLocation>
        <location evidence="2">Membrane</location>
    </subcellularLocation>
</comment>
<dbReference type="Pfam" id="PF02518">
    <property type="entry name" value="HATPase_c"/>
    <property type="match status" value="1"/>
</dbReference>
<protein>
    <recommendedName>
        <fullName evidence="3">histidine kinase</fullName>
        <ecNumber evidence="3">2.7.13.3</ecNumber>
    </recommendedName>
</protein>
<keyword evidence="9" id="KW-0902">Two-component regulatory system</keyword>
<evidence type="ECO:0000256" key="3">
    <source>
        <dbReference type="ARBA" id="ARBA00012438"/>
    </source>
</evidence>
<dbReference type="Gene3D" id="3.30.565.10">
    <property type="entry name" value="Histidine kinase-like ATPase, C-terminal domain"/>
    <property type="match status" value="1"/>
</dbReference>
<evidence type="ECO:0000256" key="11">
    <source>
        <dbReference type="SAM" id="Phobius"/>
    </source>
</evidence>
<comment type="caution">
    <text evidence="14">The sequence shown here is derived from an EMBL/GenBank/DDBJ whole genome shotgun (WGS) entry which is preliminary data.</text>
</comment>